<dbReference type="GO" id="GO:0006313">
    <property type="term" value="P:DNA transposition"/>
    <property type="evidence" value="ECO:0007669"/>
    <property type="project" value="InterPro"/>
</dbReference>
<dbReference type="Gene3D" id="3.30.70.1290">
    <property type="entry name" value="Transposase IS200-like"/>
    <property type="match status" value="1"/>
</dbReference>
<dbReference type="GO" id="GO:0003677">
    <property type="term" value="F:DNA binding"/>
    <property type="evidence" value="ECO:0007669"/>
    <property type="project" value="InterPro"/>
</dbReference>
<reference evidence="2 3" key="1">
    <citation type="journal article" date="2016" name="Nat. Commun.">
        <title>Thousands of microbial genomes shed light on interconnected biogeochemical processes in an aquifer system.</title>
        <authorList>
            <person name="Anantharaman K."/>
            <person name="Brown C.T."/>
            <person name="Hug L.A."/>
            <person name="Sharon I."/>
            <person name="Castelle C.J."/>
            <person name="Probst A.J."/>
            <person name="Thomas B.C."/>
            <person name="Singh A."/>
            <person name="Wilkins M.J."/>
            <person name="Karaoz U."/>
            <person name="Brodie E.L."/>
            <person name="Williams K.H."/>
            <person name="Hubbard S.S."/>
            <person name="Banfield J.F."/>
        </authorList>
    </citation>
    <scope>NUCLEOTIDE SEQUENCE [LARGE SCALE GENOMIC DNA]</scope>
</reference>
<dbReference type="AlphaFoldDB" id="A0A1F6CRQ6"/>
<organism evidence="2 3">
    <name type="scientific">Candidatus Kaiserbacteria bacterium RIFCSPHIGHO2_01_FULL_54_36b</name>
    <dbReference type="NCBI Taxonomy" id="1798483"/>
    <lineage>
        <taxon>Bacteria</taxon>
        <taxon>Candidatus Kaiseribacteriota</taxon>
    </lineage>
</organism>
<accession>A0A1F6CRQ6</accession>
<dbReference type="SUPFAM" id="SSF143422">
    <property type="entry name" value="Transposase IS200-like"/>
    <property type="match status" value="1"/>
</dbReference>
<evidence type="ECO:0000313" key="2">
    <source>
        <dbReference type="EMBL" id="OGG51833.1"/>
    </source>
</evidence>
<dbReference type="InterPro" id="IPR036515">
    <property type="entry name" value="Transposase_17_sf"/>
</dbReference>
<proteinExistence type="predicted"/>
<evidence type="ECO:0000313" key="3">
    <source>
        <dbReference type="Proteomes" id="UP000176445"/>
    </source>
</evidence>
<evidence type="ECO:0000259" key="1">
    <source>
        <dbReference type="SMART" id="SM01321"/>
    </source>
</evidence>
<comment type="caution">
    <text evidence="2">The sequence shown here is derived from an EMBL/GenBank/DDBJ whole genome shotgun (WGS) entry which is preliminary data.</text>
</comment>
<dbReference type="EMBL" id="MFKW01000012">
    <property type="protein sequence ID" value="OGG51833.1"/>
    <property type="molecule type" value="Genomic_DNA"/>
</dbReference>
<dbReference type="PANTHER" id="PTHR34322:SF2">
    <property type="entry name" value="TRANSPOSASE IS200-LIKE DOMAIN-CONTAINING PROTEIN"/>
    <property type="match status" value="1"/>
</dbReference>
<feature type="domain" description="Transposase IS200-like" evidence="1">
    <location>
        <begin position="8"/>
        <end position="148"/>
    </location>
</feature>
<dbReference type="Proteomes" id="UP000176445">
    <property type="component" value="Unassembled WGS sequence"/>
</dbReference>
<dbReference type="InterPro" id="IPR002686">
    <property type="entry name" value="Transposase_17"/>
</dbReference>
<gene>
    <name evidence="2" type="ORF">A2704_00810</name>
</gene>
<dbReference type="SMART" id="SM01321">
    <property type="entry name" value="Y1_Tnp"/>
    <property type="match status" value="1"/>
</dbReference>
<dbReference type="PANTHER" id="PTHR34322">
    <property type="entry name" value="TRANSPOSASE, Y1_TNP DOMAIN-CONTAINING"/>
    <property type="match status" value="1"/>
</dbReference>
<sequence length="225" mass="26096">MVTRLPCTTGEWYHCYNRGVDKRIVFRHTRDYERFLALLYTSNGNKSDTISSRFNLDLRFILAEKDNRGNALVDIAVYCLMPNHIHLVLKQLVDGGIAKFMQKVFTAYTMYFNSRSGRTGALFAGTYKAKHIDDDRYLKCVVPYVLLNPIELFQPKWKEGVRDLVAAKKQLSEYQFSSAASFADEESVATKITGTAIRDYYDKLPTFRQMLQDATEYHKEYSPEY</sequence>
<dbReference type="GO" id="GO:0004803">
    <property type="term" value="F:transposase activity"/>
    <property type="evidence" value="ECO:0007669"/>
    <property type="project" value="InterPro"/>
</dbReference>
<name>A0A1F6CRQ6_9BACT</name>
<dbReference type="Pfam" id="PF01797">
    <property type="entry name" value="Y1_Tnp"/>
    <property type="match status" value="1"/>
</dbReference>
<protein>
    <recommendedName>
        <fullName evidence="1">Transposase IS200-like domain-containing protein</fullName>
    </recommendedName>
</protein>